<evidence type="ECO:0000256" key="6">
    <source>
        <dbReference type="ARBA" id="ARBA00048248"/>
    </source>
</evidence>
<organism evidence="10 11">
    <name type="scientific">Candidatus Finniella inopinata</name>
    <dbReference type="NCBI Taxonomy" id="1696036"/>
    <lineage>
        <taxon>Bacteria</taxon>
        <taxon>Pseudomonadati</taxon>
        <taxon>Pseudomonadota</taxon>
        <taxon>Alphaproteobacteria</taxon>
        <taxon>Holosporales</taxon>
        <taxon>Candidatus Paracaedibacteraceae</taxon>
        <taxon>Candidatus Finniella</taxon>
    </lineage>
</organism>
<keyword evidence="7" id="KW-0963">Cytoplasm</keyword>
<comment type="function">
    <text evidence="7">Catalyzes the attachment of tyrosine to tRNA(Tyr) in a two-step reaction: tyrosine is first activated by ATP to form Tyr-AMP and then transferred to the acceptor end of tRNA(Tyr).</text>
</comment>
<comment type="similarity">
    <text evidence="7">Belongs to the class-I aminoacyl-tRNA synthetase family. TyrS type 1 subfamily.</text>
</comment>
<dbReference type="InterPro" id="IPR002307">
    <property type="entry name" value="Tyr-tRNA-ligase"/>
</dbReference>
<dbReference type="GO" id="GO:0003723">
    <property type="term" value="F:RNA binding"/>
    <property type="evidence" value="ECO:0007669"/>
    <property type="project" value="UniProtKB-KW"/>
</dbReference>
<evidence type="ECO:0000313" key="11">
    <source>
        <dbReference type="Proteomes" id="UP000293550"/>
    </source>
</evidence>
<feature type="domain" description="RNA-binding S4" evidence="9">
    <location>
        <begin position="351"/>
        <end position="388"/>
    </location>
</feature>
<dbReference type="CDD" id="cd00805">
    <property type="entry name" value="TyrRS_core"/>
    <property type="match status" value="1"/>
</dbReference>
<feature type="short sequence motif" description="'KMSKS' region" evidence="7">
    <location>
        <begin position="236"/>
        <end position="240"/>
    </location>
</feature>
<dbReference type="FunFam" id="1.10.240.10:FF:000001">
    <property type="entry name" value="Tyrosine--tRNA ligase"/>
    <property type="match status" value="1"/>
</dbReference>
<keyword evidence="2 7" id="KW-0547">Nucleotide-binding</keyword>
<keyword evidence="11" id="KW-1185">Reference proteome</keyword>
<comment type="caution">
    <text evidence="10">The sequence shown here is derived from an EMBL/GenBank/DDBJ whole genome shotgun (WGS) entry which is preliminary data.</text>
</comment>
<evidence type="ECO:0000259" key="9">
    <source>
        <dbReference type="Pfam" id="PF01479"/>
    </source>
</evidence>
<dbReference type="AlphaFoldDB" id="A0A4Q7DGZ3"/>
<evidence type="ECO:0000313" key="10">
    <source>
        <dbReference type="EMBL" id="RZI45508.1"/>
    </source>
</evidence>
<evidence type="ECO:0000256" key="8">
    <source>
        <dbReference type="PROSITE-ProRule" id="PRU00182"/>
    </source>
</evidence>
<accession>A0A4Q7DGZ3</accession>
<keyword evidence="8" id="KW-0694">RNA-binding</keyword>
<comment type="subcellular location">
    <subcellularLocation>
        <location evidence="7">Cytoplasm</location>
    </subcellularLocation>
</comment>
<dbReference type="Pfam" id="PF00579">
    <property type="entry name" value="tRNA-synt_1b"/>
    <property type="match status" value="1"/>
</dbReference>
<keyword evidence="1 7" id="KW-0436">Ligase</keyword>
<dbReference type="InterPro" id="IPR002942">
    <property type="entry name" value="S4_RNA-bd"/>
</dbReference>
<dbReference type="EMBL" id="SCFB01000010">
    <property type="protein sequence ID" value="RZI45508.1"/>
    <property type="molecule type" value="Genomic_DNA"/>
</dbReference>
<name>A0A4Q7DGZ3_9PROT</name>
<dbReference type="PANTHER" id="PTHR11766:SF0">
    <property type="entry name" value="TYROSINE--TRNA LIGASE, MITOCHONDRIAL"/>
    <property type="match status" value="1"/>
</dbReference>
<dbReference type="OrthoDB" id="9804243at2"/>
<evidence type="ECO:0000256" key="2">
    <source>
        <dbReference type="ARBA" id="ARBA00022741"/>
    </source>
</evidence>
<dbReference type="GO" id="GO:0005829">
    <property type="term" value="C:cytosol"/>
    <property type="evidence" value="ECO:0007669"/>
    <property type="project" value="TreeGrafter"/>
</dbReference>
<dbReference type="InterPro" id="IPR014729">
    <property type="entry name" value="Rossmann-like_a/b/a_fold"/>
</dbReference>
<feature type="short sequence motif" description="'HIGH' region" evidence="7">
    <location>
        <begin position="44"/>
        <end position="53"/>
    </location>
</feature>
<dbReference type="Proteomes" id="UP000293550">
    <property type="component" value="Unassembled WGS sequence"/>
</dbReference>
<dbReference type="PRINTS" id="PR01040">
    <property type="entry name" value="TRNASYNTHTYR"/>
</dbReference>
<protein>
    <recommendedName>
        <fullName evidence="7">Tyrosine--tRNA ligase</fullName>
        <ecNumber evidence="7">6.1.1.1</ecNumber>
    </recommendedName>
    <alternativeName>
        <fullName evidence="7">Tyrosyl-tRNA synthetase</fullName>
        <shortName evidence="7">TyrRS</shortName>
    </alternativeName>
</protein>
<dbReference type="EC" id="6.1.1.1" evidence="7"/>
<dbReference type="InterPro" id="IPR036986">
    <property type="entry name" value="S4_RNA-bd_sf"/>
</dbReference>
<keyword evidence="5 7" id="KW-0030">Aminoacyl-tRNA synthetase</keyword>
<keyword evidence="3 7" id="KW-0067">ATP-binding</keyword>
<dbReference type="InterPro" id="IPR020863">
    <property type="entry name" value="MACPF_CS"/>
</dbReference>
<dbReference type="Gene3D" id="1.10.240.10">
    <property type="entry name" value="Tyrosyl-Transfer RNA Synthetase"/>
    <property type="match status" value="1"/>
</dbReference>
<feature type="binding site" evidence="7">
    <location>
        <position position="239"/>
    </location>
    <ligand>
        <name>ATP</name>
        <dbReference type="ChEBI" id="CHEBI:30616"/>
    </ligand>
</feature>
<gene>
    <name evidence="7" type="primary">tyrS</name>
    <name evidence="10" type="ORF">EQU50_06750</name>
</gene>
<sequence>MTQYRSDFLHIAQARGFIHQGTDLTALDQLMHKECVPAYLGFDATATSLHVGSLVGIMWLRLLQKTGHKPLVLMGGGTSKIGDPTFKDTARKLLNDEDIQQNIQGISQVFAKYLTFGVHQTDAVMLNNADWLCQLNYMDFLRDYGTHFTINRMLTFDSVKLRLDRQSPLTFLEFNYMILQAYDFLHLNRQYNCQLQLGGSDQWGNIINGVELVRRLADKPAYGLTTPLITAANGAKMGKTSQGAVWLNADLLSPYDYWQFWRNTDDRDVARYLRLFTEIPLDEIARLEALQGAEINEAKKILADHATTLAHGLESLNAIHHTAFQLFQGQGENTDSLVKFILDAKDLPLAIDEILVKTQMAASKGEAKRLVEGRGVRLNDQVVEDSKALIAIEDFMEVEAFKLSVGKKKHLWLDIGES</sequence>
<feature type="binding site" evidence="7">
    <location>
        <position position="180"/>
    </location>
    <ligand>
        <name>L-tyrosine</name>
        <dbReference type="ChEBI" id="CHEBI:58315"/>
    </ligand>
</feature>
<dbReference type="SUPFAM" id="SSF55174">
    <property type="entry name" value="Alpha-L RNA-binding motif"/>
    <property type="match status" value="1"/>
</dbReference>
<dbReference type="RefSeq" id="WP_130154369.1">
    <property type="nucleotide sequence ID" value="NZ_SCFB01000010.1"/>
</dbReference>
<dbReference type="InterPro" id="IPR024107">
    <property type="entry name" value="Tyr-tRNA-ligase_bac_1"/>
</dbReference>
<comment type="subunit">
    <text evidence="7">Homodimer.</text>
</comment>
<feature type="binding site" evidence="7">
    <location>
        <position position="39"/>
    </location>
    <ligand>
        <name>L-tyrosine</name>
        <dbReference type="ChEBI" id="CHEBI:58315"/>
    </ligand>
</feature>
<dbReference type="Pfam" id="PF01479">
    <property type="entry name" value="S4"/>
    <property type="match status" value="1"/>
</dbReference>
<evidence type="ECO:0000256" key="3">
    <source>
        <dbReference type="ARBA" id="ARBA00022840"/>
    </source>
</evidence>
<dbReference type="GO" id="GO:0004831">
    <property type="term" value="F:tyrosine-tRNA ligase activity"/>
    <property type="evidence" value="ECO:0007669"/>
    <property type="project" value="UniProtKB-UniRule"/>
</dbReference>
<dbReference type="HAMAP" id="MF_02006">
    <property type="entry name" value="Tyr_tRNA_synth_type1"/>
    <property type="match status" value="1"/>
</dbReference>
<keyword evidence="4 7" id="KW-0648">Protein biosynthesis</keyword>
<evidence type="ECO:0000256" key="4">
    <source>
        <dbReference type="ARBA" id="ARBA00022917"/>
    </source>
</evidence>
<dbReference type="PROSITE" id="PS00279">
    <property type="entry name" value="MACPF_1"/>
    <property type="match status" value="1"/>
</dbReference>
<proteinExistence type="inferred from homology"/>
<dbReference type="PROSITE" id="PS50889">
    <property type="entry name" value="S4"/>
    <property type="match status" value="1"/>
</dbReference>
<evidence type="ECO:0000256" key="5">
    <source>
        <dbReference type="ARBA" id="ARBA00023146"/>
    </source>
</evidence>
<comment type="catalytic activity">
    <reaction evidence="6 7">
        <text>tRNA(Tyr) + L-tyrosine + ATP = L-tyrosyl-tRNA(Tyr) + AMP + diphosphate + H(+)</text>
        <dbReference type="Rhea" id="RHEA:10220"/>
        <dbReference type="Rhea" id="RHEA-COMP:9706"/>
        <dbReference type="Rhea" id="RHEA-COMP:9707"/>
        <dbReference type="ChEBI" id="CHEBI:15378"/>
        <dbReference type="ChEBI" id="CHEBI:30616"/>
        <dbReference type="ChEBI" id="CHEBI:33019"/>
        <dbReference type="ChEBI" id="CHEBI:58315"/>
        <dbReference type="ChEBI" id="CHEBI:78442"/>
        <dbReference type="ChEBI" id="CHEBI:78536"/>
        <dbReference type="ChEBI" id="CHEBI:456215"/>
        <dbReference type="EC" id="6.1.1.1"/>
    </reaction>
</comment>
<dbReference type="Gene3D" id="3.10.290.10">
    <property type="entry name" value="RNA-binding S4 domain"/>
    <property type="match status" value="1"/>
</dbReference>
<reference evidence="10 11" key="1">
    <citation type="submission" date="2018-10" db="EMBL/GenBank/DDBJ databases">
        <title>An updated phylogeny of the Alphaproteobacteria reveals that the parasitic Rickettsiales and Holosporales have independent origins.</title>
        <authorList>
            <person name="Munoz-Gomez S.A."/>
            <person name="Hess S."/>
            <person name="Burger G."/>
            <person name="Lang B.F."/>
            <person name="Susko E."/>
            <person name="Slamovits C.H."/>
            <person name="Roger A.J."/>
        </authorList>
    </citation>
    <scope>NUCLEOTIDE SEQUENCE [LARGE SCALE GENOMIC DNA]</scope>
    <source>
        <strain evidence="10">HOLO01</strain>
    </source>
</reference>
<dbReference type="GO" id="GO:0006437">
    <property type="term" value="P:tyrosyl-tRNA aminoacylation"/>
    <property type="evidence" value="ECO:0007669"/>
    <property type="project" value="UniProtKB-UniRule"/>
</dbReference>
<dbReference type="SUPFAM" id="SSF52374">
    <property type="entry name" value="Nucleotidylyl transferase"/>
    <property type="match status" value="1"/>
</dbReference>
<feature type="binding site" evidence="7">
    <location>
        <position position="176"/>
    </location>
    <ligand>
        <name>L-tyrosine</name>
        <dbReference type="ChEBI" id="CHEBI:58315"/>
    </ligand>
</feature>
<evidence type="ECO:0000256" key="7">
    <source>
        <dbReference type="HAMAP-Rule" id="MF_02006"/>
    </source>
</evidence>
<evidence type="ECO:0000256" key="1">
    <source>
        <dbReference type="ARBA" id="ARBA00022598"/>
    </source>
</evidence>
<dbReference type="InterPro" id="IPR002305">
    <property type="entry name" value="aa-tRNA-synth_Ic"/>
</dbReference>
<dbReference type="NCBIfam" id="TIGR00234">
    <property type="entry name" value="tyrS"/>
    <property type="match status" value="1"/>
</dbReference>
<dbReference type="Gene3D" id="3.40.50.620">
    <property type="entry name" value="HUPs"/>
    <property type="match status" value="1"/>
</dbReference>
<dbReference type="InterPro" id="IPR024088">
    <property type="entry name" value="Tyr-tRNA-ligase_bac-type"/>
</dbReference>
<dbReference type="PANTHER" id="PTHR11766">
    <property type="entry name" value="TYROSYL-TRNA SYNTHETASE"/>
    <property type="match status" value="1"/>
</dbReference>
<dbReference type="GO" id="GO:0005524">
    <property type="term" value="F:ATP binding"/>
    <property type="evidence" value="ECO:0007669"/>
    <property type="project" value="UniProtKB-UniRule"/>
</dbReference>